<evidence type="ECO:0000256" key="4">
    <source>
        <dbReference type="ARBA" id="ARBA00022801"/>
    </source>
</evidence>
<feature type="transmembrane region" description="Helical" evidence="6">
    <location>
        <begin position="408"/>
        <end position="436"/>
    </location>
</feature>
<dbReference type="InterPro" id="IPR034164">
    <property type="entry name" value="Pepsin-like_dom"/>
</dbReference>
<keyword evidence="4" id="KW-0378">Hydrolase</keyword>
<evidence type="ECO:0000313" key="9">
    <source>
        <dbReference type="EMBL" id="CAI2364930.1"/>
    </source>
</evidence>
<dbReference type="Gene3D" id="2.40.70.10">
    <property type="entry name" value="Acid Proteases"/>
    <property type="match status" value="2"/>
</dbReference>
<dbReference type="CDD" id="cd05471">
    <property type="entry name" value="pepsin_like"/>
    <property type="match status" value="1"/>
</dbReference>
<dbReference type="PROSITE" id="PS51767">
    <property type="entry name" value="PEPTIDASE_A1"/>
    <property type="match status" value="1"/>
</dbReference>
<accession>A0AAD1U9K2</accession>
<keyword evidence="6" id="KW-0812">Transmembrane</keyword>
<organism evidence="9 10">
    <name type="scientific">Euplotes crassus</name>
    <dbReference type="NCBI Taxonomy" id="5936"/>
    <lineage>
        <taxon>Eukaryota</taxon>
        <taxon>Sar</taxon>
        <taxon>Alveolata</taxon>
        <taxon>Ciliophora</taxon>
        <taxon>Intramacronucleata</taxon>
        <taxon>Spirotrichea</taxon>
        <taxon>Hypotrichia</taxon>
        <taxon>Euplotida</taxon>
        <taxon>Euplotidae</taxon>
        <taxon>Moneuplotes</taxon>
    </lineage>
</organism>
<dbReference type="GO" id="GO:0004190">
    <property type="term" value="F:aspartic-type endopeptidase activity"/>
    <property type="evidence" value="ECO:0007669"/>
    <property type="project" value="UniProtKB-KW"/>
</dbReference>
<keyword evidence="10" id="KW-1185">Reference proteome</keyword>
<keyword evidence="6" id="KW-0472">Membrane</keyword>
<dbReference type="PANTHER" id="PTHR47966:SF51">
    <property type="entry name" value="BETA-SITE APP-CLEAVING ENZYME, ISOFORM A-RELATED"/>
    <property type="match status" value="1"/>
</dbReference>
<evidence type="ECO:0000256" key="7">
    <source>
        <dbReference type="SAM" id="SignalP"/>
    </source>
</evidence>
<keyword evidence="2" id="KW-0645">Protease</keyword>
<dbReference type="InterPro" id="IPR021109">
    <property type="entry name" value="Peptidase_aspartic_dom_sf"/>
</dbReference>
<feature type="chain" id="PRO_5042021725" description="Peptidase A1 domain-containing protein" evidence="7">
    <location>
        <begin position="18"/>
        <end position="465"/>
    </location>
</feature>
<dbReference type="PRINTS" id="PR00792">
    <property type="entry name" value="PEPSIN"/>
</dbReference>
<evidence type="ECO:0000256" key="5">
    <source>
        <dbReference type="PIRSR" id="PIRSR601461-2"/>
    </source>
</evidence>
<gene>
    <name evidence="9" type="ORF">ECRASSUSDP1_LOCUS6280</name>
</gene>
<feature type="disulfide bond" evidence="5">
    <location>
        <begin position="325"/>
        <end position="359"/>
    </location>
</feature>
<dbReference type="Proteomes" id="UP001295684">
    <property type="component" value="Unassembled WGS sequence"/>
</dbReference>
<dbReference type="AlphaFoldDB" id="A0AAD1U9K2"/>
<comment type="caution">
    <text evidence="9">The sequence shown here is derived from an EMBL/GenBank/DDBJ whole genome shotgun (WGS) entry which is preliminary data.</text>
</comment>
<name>A0AAD1U9K2_EUPCR</name>
<evidence type="ECO:0000256" key="3">
    <source>
        <dbReference type="ARBA" id="ARBA00022750"/>
    </source>
</evidence>
<keyword evidence="7" id="KW-0732">Signal</keyword>
<protein>
    <recommendedName>
        <fullName evidence="8">Peptidase A1 domain-containing protein</fullName>
    </recommendedName>
</protein>
<feature type="domain" description="Peptidase A1" evidence="8">
    <location>
        <begin position="75"/>
        <end position="401"/>
    </location>
</feature>
<dbReference type="InterPro" id="IPR001461">
    <property type="entry name" value="Aspartic_peptidase_A1"/>
</dbReference>
<evidence type="ECO:0000313" key="10">
    <source>
        <dbReference type="Proteomes" id="UP001295684"/>
    </source>
</evidence>
<dbReference type="EMBL" id="CAMPGE010006086">
    <property type="protein sequence ID" value="CAI2364930.1"/>
    <property type="molecule type" value="Genomic_DNA"/>
</dbReference>
<keyword evidence="3" id="KW-0064">Aspartyl protease</keyword>
<dbReference type="SUPFAM" id="SSF50630">
    <property type="entry name" value="Acid proteases"/>
    <property type="match status" value="1"/>
</dbReference>
<sequence length="465" mass="52304">MKLIIIVCIALLSLTHAVKKFEMDLEPVRSLQKSQDCFEGLSASDIVFQEDKKLGNKRFLKSITKDITNFKDLQYYGNLFIGPERQKMTFIYDTGSAWVWFPTSLCEACPTGNLYEINNVLDLPDNEKARNREIQNAEVEVLVYGTGEVGGIRITEDVYIYSKGPEVVRNLVMLGIVLANGIEGDVADGILGLGPTQPEDGRGNFVTALKEQGIIDYEMFSFDFKLQGNKSKMIFGDIDRELVKNPRDFIWVPMKGQEDYWNLPLTGVYFGNQKALDDAKYAVIDTGSSTLALSENNFLDLMENILDTGLDCGFFIEEKFVACICENGYNDFPDLTLSIHGHPFTLEPADYIATEDNICVILVYNLGDRVVIEEDTIVLGVNFLRKFYTVFDMEKSRIGIYEHSMPSYYAFIGGTPLSALVIAFFFILMSVLFFMLKTKKDEGVESTSTSGGKMHNISAEIHNKD</sequence>
<dbReference type="PANTHER" id="PTHR47966">
    <property type="entry name" value="BETA-SITE APP-CLEAVING ENZYME, ISOFORM A-RELATED"/>
    <property type="match status" value="1"/>
</dbReference>
<proteinExistence type="inferred from homology"/>
<evidence type="ECO:0000256" key="1">
    <source>
        <dbReference type="ARBA" id="ARBA00007447"/>
    </source>
</evidence>
<reference evidence="9" key="1">
    <citation type="submission" date="2023-07" db="EMBL/GenBank/DDBJ databases">
        <authorList>
            <consortium name="AG Swart"/>
            <person name="Singh M."/>
            <person name="Singh A."/>
            <person name="Seah K."/>
            <person name="Emmerich C."/>
        </authorList>
    </citation>
    <scope>NUCLEOTIDE SEQUENCE</scope>
    <source>
        <strain evidence="9">DP1</strain>
    </source>
</reference>
<feature type="signal peptide" evidence="7">
    <location>
        <begin position="1"/>
        <end position="17"/>
    </location>
</feature>
<evidence type="ECO:0000259" key="8">
    <source>
        <dbReference type="PROSITE" id="PS51767"/>
    </source>
</evidence>
<evidence type="ECO:0000256" key="2">
    <source>
        <dbReference type="ARBA" id="ARBA00022670"/>
    </source>
</evidence>
<dbReference type="InterPro" id="IPR033121">
    <property type="entry name" value="PEPTIDASE_A1"/>
</dbReference>
<keyword evidence="5" id="KW-1015">Disulfide bond</keyword>
<comment type="similarity">
    <text evidence="1">Belongs to the peptidase A1 family.</text>
</comment>
<keyword evidence="6" id="KW-1133">Transmembrane helix</keyword>
<evidence type="ECO:0000256" key="6">
    <source>
        <dbReference type="SAM" id="Phobius"/>
    </source>
</evidence>
<dbReference type="Pfam" id="PF00026">
    <property type="entry name" value="Asp"/>
    <property type="match status" value="1"/>
</dbReference>
<dbReference type="GO" id="GO:0006508">
    <property type="term" value="P:proteolysis"/>
    <property type="evidence" value="ECO:0007669"/>
    <property type="project" value="UniProtKB-KW"/>
</dbReference>